<dbReference type="InterPro" id="IPR045019">
    <property type="entry name" value="BETA-OHASE-like"/>
</dbReference>
<name>A0ABQ9KJF9_HEVBR</name>
<organism evidence="8 9">
    <name type="scientific">Hevea brasiliensis</name>
    <name type="common">Para rubber tree</name>
    <name type="synonym">Siphonia brasiliensis</name>
    <dbReference type="NCBI Taxonomy" id="3981"/>
    <lineage>
        <taxon>Eukaryota</taxon>
        <taxon>Viridiplantae</taxon>
        <taxon>Streptophyta</taxon>
        <taxon>Embryophyta</taxon>
        <taxon>Tracheophyta</taxon>
        <taxon>Spermatophyta</taxon>
        <taxon>Magnoliopsida</taxon>
        <taxon>eudicotyledons</taxon>
        <taxon>Gunneridae</taxon>
        <taxon>Pentapetalae</taxon>
        <taxon>rosids</taxon>
        <taxon>fabids</taxon>
        <taxon>Malpighiales</taxon>
        <taxon>Euphorbiaceae</taxon>
        <taxon>Crotonoideae</taxon>
        <taxon>Micrandreae</taxon>
        <taxon>Hevea</taxon>
    </lineage>
</organism>
<comment type="caution">
    <text evidence="8">The sequence shown here is derived from an EMBL/GenBank/DDBJ whole genome shotgun (WGS) entry which is preliminary data.</text>
</comment>
<dbReference type="EMBL" id="JARPOI010000017">
    <property type="protein sequence ID" value="KAJ9139847.1"/>
    <property type="molecule type" value="Genomic_DNA"/>
</dbReference>
<evidence type="ECO:0000259" key="7">
    <source>
        <dbReference type="Pfam" id="PF04116"/>
    </source>
</evidence>
<dbReference type="InterPro" id="IPR006694">
    <property type="entry name" value="Fatty_acid_hydroxylase"/>
</dbReference>
<feature type="transmembrane region" description="Helical" evidence="6">
    <location>
        <begin position="137"/>
        <end position="157"/>
    </location>
</feature>
<feature type="domain" description="Fatty acid hydroxylase" evidence="7">
    <location>
        <begin position="149"/>
        <end position="277"/>
    </location>
</feature>
<gene>
    <name evidence="8" type="ORF">P3X46_030544</name>
</gene>
<feature type="transmembrane region" description="Helical" evidence="6">
    <location>
        <begin position="212"/>
        <end position="233"/>
    </location>
</feature>
<keyword evidence="3" id="KW-0125">Carotenoid biosynthesis</keyword>
<dbReference type="EC" id="1.14.15.24" evidence="5"/>
<sequence>MAAGLSAAPVFKPFLCIHASNLFPKPITTSLFSIPSPTRYHSLFRVGRRKTSFAICFVLEDSKQSVQIENHKPERSEEVNYQILTPRVAERLSRKRSERFTYLVAAVMSSFGITSMAVMACYYRFYWQMEGGEVPLLEMFGTFSLSVGAAVGMEFWARWAHRALWHASLWHMHESHHRPREGPFELNDVFAITNAVPAIGLLSYGFFNKGLFPGLCFGAGLGITVFGMAYMFVHDGLVHKRFPVGPIANVPYFRKVAAAHQLHHSDKFNGVPYGLFLGPKEVEEVGGLEELEKQIKRIIK</sequence>
<dbReference type="PANTHER" id="PTHR31899:SF9">
    <property type="entry name" value="BETA-CAROTENE 3-HYDROXYLASE 1, CHLOROPLASTIC"/>
    <property type="match status" value="1"/>
</dbReference>
<evidence type="ECO:0000256" key="1">
    <source>
        <dbReference type="ARBA" id="ARBA00004508"/>
    </source>
</evidence>
<evidence type="ECO:0000256" key="2">
    <source>
        <dbReference type="ARBA" id="ARBA00009324"/>
    </source>
</evidence>
<evidence type="ECO:0000256" key="6">
    <source>
        <dbReference type="SAM" id="Phobius"/>
    </source>
</evidence>
<keyword evidence="9" id="KW-1185">Reference proteome</keyword>
<comment type="subcellular location">
    <subcellularLocation>
        <location evidence="1">Plastid</location>
        <location evidence="1">Chloroplast membrane</location>
        <topology evidence="1">Multi-pass membrane protein</topology>
    </subcellularLocation>
</comment>
<reference evidence="8" key="1">
    <citation type="journal article" date="2023" name="Plant Biotechnol. J.">
        <title>Chromosome-level wild Hevea brasiliensis genome provides new tools for genomic-assisted breeding and valuable loci to elevate rubber yield.</title>
        <authorList>
            <person name="Cheng H."/>
            <person name="Song X."/>
            <person name="Hu Y."/>
            <person name="Wu T."/>
            <person name="Yang Q."/>
            <person name="An Z."/>
            <person name="Feng S."/>
            <person name="Deng Z."/>
            <person name="Wu W."/>
            <person name="Zeng X."/>
            <person name="Tu M."/>
            <person name="Wang X."/>
            <person name="Huang H."/>
        </authorList>
    </citation>
    <scope>NUCLEOTIDE SEQUENCE</scope>
    <source>
        <strain evidence="8">MT/VB/25A 57/8</strain>
    </source>
</reference>
<accession>A0ABQ9KJF9</accession>
<evidence type="ECO:0000313" key="9">
    <source>
        <dbReference type="Proteomes" id="UP001174677"/>
    </source>
</evidence>
<evidence type="ECO:0000313" key="8">
    <source>
        <dbReference type="EMBL" id="KAJ9139847.1"/>
    </source>
</evidence>
<comment type="similarity">
    <text evidence="2">Belongs to the sterol desaturase family.</text>
</comment>
<protein>
    <recommendedName>
        <fullName evidence="5">beta-carotene 3-hydroxylase</fullName>
        <ecNumber evidence="5">1.14.15.24</ecNumber>
    </recommendedName>
</protein>
<keyword evidence="4" id="KW-0560">Oxidoreductase</keyword>
<dbReference type="Pfam" id="PF04116">
    <property type="entry name" value="FA_hydroxylase"/>
    <property type="match status" value="1"/>
</dbReference>
<proteinExistence type="inferred from homology"/>
<evidence type="ECO:0000256" key="3">
    <source>
        <dbReference type="ARBA" id="ARBA00022746"/>
    </source>
</evidence>
<keyword evidence="6" id="KW-0812">Transmembrane</keyword>
<dbReference type="Proteomes" id="UP001174677">
    <property type="component" value="Chromosome 17"/>
</dbReference>
<feature type="transmembrane region" description="Helical" evidence="6">
    <location>
        <begin position="100"/>
        <end position="125"/>
    </location>
</feature>
<evidence type="ECO:0000256" key="5">
    <source>
        <dbReference type="ARBA" id="ARBA00026097"/>
    </source>
</evidence>
<evidence type="ECO:0000256" key="4">
    <source>
        <dbReference type="ARBA" id="ARBA00023002"/>
    </source>
</evidence>
<keyword evidence="6" id="KW-0472">Membrane</keyword>
<keyword evidence="6" id="KW-1133">Transmembrane helix</keyword>
<dbReference type="PANTHER" id="PTHR31899">
    <property type="entry name" value="BETA-CAROTENE 3-HYDROXYLASE 1, CHLOROPLASTIC"/>
    <property type="match status" value="1"/>
</dbReference>